<sequence>MAPELVVFYNTENFYAPQLKQYPRSDIPKSGLRNWNEARYQNKLLKFTQVFNYLRLEEGLLPMLIGLAEIETNQVLEDIVNQDVFKGNYAFVHYDSPDQRGVDTALLYDKTKLELLYSEVYSEIFEGEIGMLPVPSTTRDILYARFRYGPVELSIYVLHLPSKRQKEVGMAKRKIILDKLQRKIRDKLLQNPLENIVVMGDFNENPTEANLQDFVAFNNKSEIVLINFFEELYNKKKFSTFHRSEGLLFDQIILSPAFLEQENSIEFLHAKVFDSRHLIERSPHNKKRGHPFRTYAGTRYLGGYSDHFPVFIKIKIKVK</sequence>
<name>A0A845PRN9_9FLAO</name>
<organism evidence="2 3">
    <name type="scientific">Elizabethkingia argenteiflava</name>
    <dbReference type="NCBI Taxonomy" id="2681556"/>
    <lineage>
        <taxon>Bacteria</taxon>
        <taxon>Pseudomonadati</taxon>
        <taxon>Bacteroidota</taxon>
        <taxon>Flavobacteriia</taxon>
        <taxon>Flavobacteriales</taxon>
        <taxon>Weeksellaceae</taxon>
        <taxon>Elizabethkingia</taxon>
    </lineage>
</organism>
<accession>A0A845PRN9</accession>
<reference evidence="2 3" key="1">
    <citation type="submission" date="2019-11" db="EMBL/GenBank/DDBJ databases">
        <title>Characterization of Elizabethkingia argenteiflava sp. nov., isolated from inner surface of Soybean Pods.</title>
        <authorList>
            <person name="Mo S."/>
        </authorList>
    </citation>
    <scope>NUCLEOTIDE SEQUENCE [LARGE SCALE GENOMIC DNA]</scope>
    <source>
        <strain evidence="2 3">YB22</strain>
    </source>
</reference>
<protein>
    <submittedName>
        <fullName evidence="2">Endonuclease</fullName>
    </submittedName>
</protein>
<dbReference type="Gene3D" id="3.60.10.10">
    <property type="entry name" value="Endonuclease/exonuclease/phosphatase"/>
    <property type="match status" value="1"/>
</dbReference>
<comment type="caution">
    <text evidence="2">The sequence shown here is derived from an EMBL/GenBank/DDBJ whole genome shotgun (WGS) entry which is preliminary data.</text>
</comment>
<evidence type="ECO:0000259" key="1">
    <source>
        <dbReference type="Pfam" id="PF19580"/>
    </source>
</evidence>
<dbReference type="PANTHER" id="PTHR42834">
    <property type="entry name" value="ENDONUCLEASE/EXONUCLEASE/PHOSPHATASE FAMILY PROTEIN (AFU_ORTHOLOGUE AFUA_3G09210)"/>
    <property type="match status" value="1"/>
</dbReference>
<evidence type="ECO:0000313" key="3">
    <source>
        <dbReference type="Proteomes" id="UP000553459"/>
    </source>
</evidence>
<keyword evidence="2" id="KW-0378">Hydrolase</keyword>
<proteinExistence type="predicted"/>
<feature type="domain" description="Endonuclease/exonuclease/phosphatase" evidence="1">
    <location>
        <begin position="6"/>
        <end position="315"/>
    </location>
</feature>
<keyword evidence="2" id="KW-0540">Nuclease</keyword>
<dbReference type="SUPFAM" id="SSF56219">
    <property type="entry name" value="DNase I-like"/>
    <property type="match status" value="1"/>
</dbReference>
<dbReference type="InterPro" id="IPR005135">
    <property type="entry name" value="Endo/exonuclease/phosphatase"/>
</dbReference>
<keyword evidence="2" id="KW-0255">Endonuclease</keyword>
<dbReference type="GO" id="GO:0004519">
    <property type="term" value="F:endonuclease activity"/>
    <property type="evidence" value="ECO:0007669"/>
    <property type="project" value="UniProtKB-KW"/>
</dbReference>
<gene>
    <name evidence="2" type="ORF">GNY06_03640</name>
</gene>
<dbReference type="Pfam" id="PF19580">
    <property type="entry name" value="Exo_endo_phos_3"/>
    <property type="match status" value="1"/>
</dbReference>
<dbReference type="Proteomes" id="UP000553459">
    <property type="component" value="Unassembled WGS sequence"/>
</dbReference>
<dbReference type="AlphaFoldDB" id="A0A845PRN9"/>
<keyword evidence="3" id="KW-1185">Reference proteome</keyword>
<dbReference type="EMBL" id="JAAABJ010000335">
    <property type="protein sequence ID" value="NAW50514.1"/>
    <property type="molecule type" value="Genomic_DNA"/>
</dbReference>
<dbReference type="InterPro" id="IPR036691">
    <property type="entry name" value="Endo/exonu/phosph_ase_sf"/>
</dbReference>
<dbReference type="PANTHER" id="PTHR42834:SF1">
    <property type="entry name" value="ENDONUCLEASE_EXONUCLEASE_PHOSPHATASE FAMILY PROTEIN (AFU_ORTHOLOGUE AFUA_3G09210)"/>
    <property type="match status" value="1"/>
</dbReference>
<evidence type="ECO:0000313" key="2">
    <source>
        <dbReference type="EMBL" id="NAW50514.1"/>
    </source>
</evidence>